<feature type="transmembrane region" description="Helical" evidence="1">
    <location>
        <begin position="12"/>
        <end position="29"/>
    </location>
</feature>
<reference evidence="3" key="1">
    <citation type="submission" date="2019-11" db="EMBL/GenBank/DDBJ databases">
        <title>Genome sequence of Heliorestis convoluta strain HH, an alkaliphilic and minimalistic phototrophic bacterium from a soda lake in Egypt.</title>
        <authorList>
            <person name="Dewey E.D."/>
            <person name="Stokes L.M."/>
            <person name="Burchell B.M."/>
            <person name="Shaffer K.N."/>
            <person name="Huntington A.M."/>
            <person name="Baker J.M."/>
            <person name="Nadendla S."/>
            <person name="Giglio M.G."/>
            <person name="Touchman J.W."/>
            <person name="Blankenship R.E."/>
            <person name="Madigan M.T."/>
            <person name="Sattley W.M."/>
        </authorList>
    </citation>
    <scope>NUCLEOTIDE SEQUENCE [LARGE SCALE GENOMIC DNA]</scope>
    <source>
        <strain evidence="3">HH</strain>
    </source>
</reference>
<evidence type="ECO:0000256" key="1">
    <source>
        <dbReference type="SAM" id="Phobius"/>
    </source>
</evidence>
<dbReference type="Proteomes" id="UP000366051">
    <property type="component" value="Chromosome"/>
</dbReference>
<dbReference type="KEGG" id="hcv:FTV88_1767"/>
<dbReference type="EMBL" id="CP045875">
    <property type="protein sequence ID" value="QGG47865.1"/>
    <property type="molecule type" value="Genomic_DNA"/>
</dbReference>
<keyword evidence="1" id="KW-1133">Transmembrane helix</keyword>
<dbReference type="AlphaFoldDB" id="A0A5Q2N5L2"/>
<keyword evidence="3" id="KW-1185">Reference proteome</keyword>
<evidence type="ECO:0000313" key="2">
    <source>
        <dbReference type="EMBL" id="QGG47865.1"/>
    </source>
</evidence>
<sequence>MGLFGELIQSFLRFLLYSLISLALALSTLNQQEDSYHEENRNL</sequence>
<organism evidence="2 3">
    <name type="scientific">Heliorestis convoluta</name>
    <dbReference type="NCBI Taxonomy" id="356322"/>
    <lineage>
        <taxon>Bacteria</taxon>
        <taxon>Bacillati</taxon>
        <taxon>Bacillota</taxon>
        <taxon>Clostridia</taxon>
        <taxon>Eubacteriales</taxon>
        <taxon>Heliobacteriaceae</taxon>
        <taxon>Heliorestis</taxon>
    </lineage>
</organism>
<name>A0A5Q2N5L2_9FIRM</name>
<evidence type="ECO:0000313" key="3">
    <source>
        <dbReference type="Proteomes" id="UP000366051"/>
    </source>
</evidence>
<proteinExistence type="predicted"/>
<keyword evidence="1" id="KW-0812">Transmembrane</keyword>
<keyword evidence="1" id="KW-0472">Membrane</keyword>
<accession>A0A5Q2N5L2</accession>
<protein>
    <submittedName>
        <fullName evidence="2">Uncharacterized protein</fullName>
    </submittedName>
</protein>
<gene>
    <name evidence="2" type="ORF">FTV88_1767</name>
</gene>